<evidence type="ECO:0000313" key="3">
    <source>
        <dbReference type="Proteomes" id="UP001158576"/>
    </source>
</evidence>
<dbReference type="Pfam" id="PF10163">
    <property type="entry name" value="EnY2"/>
    <property type="match status" value="1"/>
</dbReference>
<keyword evidence="1" id="KW-0804">Transcription</keyword>
<proteinExistence type="inferred from homology"/>
<keyword evidence="1" id="KW-0509">mRNA transport</keyword>
<gene>
    <name evidence="2" type="ORF">OKIOD_LOCUS3000</name>
</gene>
<keyword evidence="1" id="KW-0653">Protein transport</keyword>
<dbReference type="EMBL" id="OU015568">
    <property type="protein sequence ID" value="CAG5087038.1"/>
    <property type="molecule type" value="Genomic_DNA"/>
</dbReference>
<keyword evidence="1" id="KW-0156">Chromatin regulator</keyword>
<keyword evidence="1" id="KW-0010">Activator</keyword>
<keyword evidence="3" id="KW-1185">Reference proteome</keyword>
<protein>
    <recommendedName>
        <fullName evidence="1">Transcription and mRNA export factor ENY2</fullName>
    </recommendedName>
    <alternativeName>
        <fullName evidence="1">Enhancer of yellow 2 transcription factor homolog</fullName>
    </alternativeName>
</protein>
<keyword evidence="1" id="KW-0539">Nucleus</keyword>
<keyword evidence="1" id="KW-0813">Transport</keyword>
<keyword evidence="1" id="KW-0805">Transcription regulation</keyword>
<organism evidence="2 3">
    <name type="scientific">Oikopleura dioica</name>
    <name type="common">Tunicate</name>
    <dbReference type="NCBI Taxonomy" id="34765"/>
    <lineage>
        <taxon>Eukaryota</taxon>
        <taxon>Metazoa</taxon>
        <taxon>Chordata</taxon>
        <taxon>Tunicata</taxon>
        <taxon>Appendicularia</taxon>
        <taxon>Copelata</taxon>
        <taxon>Oikopleuridae</taxon>
        <taxon>Oikopleura</taxon>
    </lineage>
</organism>
<comment type="subcellular location">
    <subcellularLocation>
        <location evidence="1">Nucleus</location>
        <location evidence="1">Nucleoplasm</location>
    </subcellularLocation>
</comment>
<dbReference type="InterPro" id="IPR038212">
    <property type="entry name" value="TF_EnY2_sf"/>
</dbReference>
<dbReference type="Proteomes" id="UP001158576">
    <property type="component" value="Chromosome PAR"/>
</dbReference>
<evidence type="ECO:0000313" key="2">
    <source>
        <dbReference type="EMBL" id="CAG5087038.1"/>
    </source>
</evidence>
<dbReference type="HAMAP" id="MF_03046">
    <property type="entry name" value="ENY2_Sus1"/>
    <property type="match status" value="1"/>
</dbReference>
<comment type="function">
    <text evidence="1">Involved in mRNA export coupled transcription activation by association with both the TREX-2 and the SAGA complexes. The transcription regulatory histone acetylation (HAT) complex SAGA is a multiprotein complex that activates transcription by remodeling chromatin and mediating histone acetylation and deubiquitination. Within the SAGA complex, participates to a subcomplex that specifically deubiquitinates histones. The SAGA complex is recruited to specific gene promoters by activators, where it is required for transcription. The TREX-2 complex functions in docking export-competent ribonucleoprotein particles (mRNPs) to the nuclear entrance of the nuclear pore complex (nuclear basket). TREX-2 participates in mRNA export and accurate chromatin positioning in the nucleus by tethering genes to the nuclear periphery.</text>
</comment>
<comment type="subunit">
    <text evidence="1">Component of the nuclear pore complex (NPC)-associated TREX-2 complex (transcription and export complex 2). Component of the SAGA transcription coactivator-HAT complex. Within the SAGA complex, participates to a subcomplex of SAGA called the DUB module (deubiquitination module).</text>
</comment>
<sequence>MADSRESEADFKDRLHAKLQNSGELEKLKQTLRDRLQECGWTDSMRKICKEKVRASSIENVSIDDLVNEVTPIGRDQVPAEIKNEILLKLRAFLDEEA</sequence>
<dbReference type="Gene3D" id="1.10.246.140">
    <property type="match status" value="1"/>
</dbReference>
<reference evidence="2 3" key="1">
    <citation type="submission" date="2021-04" db="EMBL/GenBank/DDBJ databases">
        <authorList>
            <person name="Bliznina A."/>
        </authorList>
    </citation>
    <scope>NUCLEOTIDE SEQUENCE [LARGE SCALE GENOMIC DNA]</scope>
</reference>
<accession>A0ABN7RW06</accession>
<keyword evidence="1" id="KW-0811">Translocation</keyword>
<dbReference type="PANTHER" id="PTHR12514">
    <property type="entry name" value="ENHANCER OF YELLOW 2 TRANSCRIPTION FACTOR"/>
    <property type="match status" value="1"/>
</dbReference>
<comment type="similarity">
    <text evidence="1">Belongs to the ENY2 family.</text>
</comment>
<name>A0ABN7RW06_OIKDI</name>
<dbReference type="InterPro" id="IPR018783">
    <property type="entry name" value="TF_ENY2"/>
</dbReference>
<evidence type="ECO:0000256" key="1">
    <source>
        <dbReference type="HAMAP-Rule" id="MF_03046"/>
    </source>
</evidence>